<dbReference type="AlphaFoldDB" id="G7K598"/>
<evidence type="ECO:0000313" key="4">
    <source>
        <dbReference type="Proteomes" id="UP000002051"/>
    </source>
</evidence>
<reference evidence="2 4" key="1">
    <citation type="journal article" date="2011" name="Nature">
        <title>The Medicago genome provides insight into the evolution of rhizobial symbioses.</title>
        <authorList>
            <person name="Young N.D."/>
            <person name="Debelle F."/>
            <person name="Oldroyd G.E."/>
            <person name="Geurts R."/>
            <person name="Cannon S.B."/>
            <person name="Udvardi M.K."/>
            <person name="Benedito V.A."/>
            <person name="Mayer K.F."/>
            <person name="Gouzy J."/>
            <person name="Schoof H."/>
            <person name="Van de Peer Y."/>
            <person name="Proost S."/>
            <person name="Cook D.R."/>
            <person name="Meyers B.C."/>
            <person name="Spannagl M."/>
            <person name="Cheung F."/>
            <person name="De Mita S."/>
            <person name="Krishnakumar V."/>
            <person name="Gundlach H."/>
            <person name="Zhou S."/>
            <person name="Mudge J."/>
            <person name="Bharti A.K."/>
            <person name="Murray J.D."/>
            <person name="Naoumkina M.A."/>
            <person name="Rosen B."/>
            <person name="Silverstein K.A."/>
            <person name="Tang H."/>
            <person name="Rombauts S."/>
            <person name="Zhao P.X."/>
            <person name="Zhou P."/>
            <person name="Barbe V."/>
            <person name="Bardou P."/>
            <person name="Bechner M."/>
            <person name="Bellec A."/>
            <person name="Berger A."/>
            <person name="Berges H."/>
            <person name="Bidwell S."/>
            <person name="Bisseling T."/>
            <person name="Choisne N."/>
            <person name="Couloux A."/>
            <person name="Denny R."/>
            <person name="Deshpande S."/>
            <person name="Dai X."/>
            <person name="Doyle J.J."/>
            <person name="Dudez A.M."/>
            <person name="Farmer A.D."/>
            <person name="Fouteau S."/>
            <person name="Franken C."/>
            <person name="Gibelin C."/>
            <person name="Gish J."/>
            <person name="Goldstein S."/>
            <person name="Gonzalez A.J."/>
            <person name="Green P.J."/>
            <person name="Hallab A."/>
            <person name="Hartog M."/>
            <person name="Hua A."/>
            <person name="Humphray S.J."/>
            <person name="Jeong D.H."/>
            <person name="Jing Y."/>
            <person name="Jocker A."/>
            <person name="Kenton S.M."/>
            <person name="Kim D.J."/>
            <person name="Klee K."/>
            <person name="Lai H."/>
            <person name="Lang C."/>
            <person name="Lin S."/>
            <person name="Macmil S.L."/>
            <person name="Magdelenat G."/>
            <person name="Matthews L."/>
            <person name="McCorrison J."/>
            <person name="Monaghan E.L."/>
            <person name="Mun J.H."/>
            <person name="Najar F.Z."/>
            <person name="Nicholson C."/>
            <person name="Noirot C."/>
            <person name="O'Bleness M."/>
            <person name="Paule C.R."/>
            <person name="Poulain J."/>
            <person name="Prion F."/>
            <person name="Qin B."/>
            <person name="Qu C."/>
            <person name="Retzel E.F."/>
            <person name="Riddle C."/>
            <person name="Sallet E."/>
            <person name="Samain S."/>
            <person name="Samson N."/>
            <person name="Sanders I."/>
            <person name="Saurat O."/>
            <person name="Scarpelli C."/>
            <person name="Schiex T."/>
            <person name="Segurens B."/>
            <person name="Severin A.J."/>
            <person name="Sherrier D.J."/>
            <person name="Shi R."/>
            <person name="Sims S."/>
            <person name="Singer S.R."/>
            <person name="Sinharoy S."/>
            <person name="Sterck L."/>
            <person name="Viollet A."/>
            <person name="Wang B.B."/>
            <person name="Wang K."/>
            <person name="Wang M."/>
            <person name="Wang X."/>
            <person name="Warfsmann J."/>
            <person name="Weissenbach J."/>
            <person name="White D.D."/>
            <person name="White J.D."/>
            <person name="Wiley G.B."/>
            <person name="Wincker P."/>
            <person name="Xing Y."/>
            <person name="Yang L."/>
            <person name="Yao Z."/>
            <person name="Ying F."/>
            <person name="Zhai J."/>
            <person name="Zhou L."/>
            <person name="Zuber A."/>
            <person name="Denarie J."/>
            <person name="Dixon R.A."/>
            <person name="May G.D."/>
            <person name="Schwartz D.C."/>
            <person name="Rogers J."/>
            <person name="Quetier F."/>
            <person name="Town C.D."/>
            <person name="Roe B.A."/>
        </authorList>
    </citation>
    <scope>NUCLEOTIDE SEQUENCE [LARGE SCALE GENOMIC DNA]</scope>
    <source>
        <strain evidence="2">A17</strain>
        <strain evidence="3 4">cv. Jemalong A17</strain>
    </source>
</reference>
<organism evidence="2 4">
    <name type="scientific">Medicago truncatula</name>
    <name type="common">Barrel medic</name>
    <name type="synonym">Medicago tribuloides</name>
    <dbReference type="NCBI Taxonomy" id="3880"/>
    <lineage>
        <taxon>Eukaryota</taxon>
        <taxon>Viridiplantae</taxon>
        <taxon>Streptophyta</taxon>
        <taxon>Embryophyta</taxon>
        <taxon>Tracheophyta</taxon>
        <taxon>Spermatophyta</taxon>
        <taxon>Magnoliopsida</taxon>
        <taxon>eudicotyledons</taxon>
        <taxon>Gunneridae</taxon>
        <taxon>Pentapetalae</taxon>
        <taxon>rosids</taxon>
        <taxon>fabids</taxon>
        <taxon>Fabales</taxon>
        <taxon>Fabaceae</taxon>
        <taxon>Papilionoideae</taxon>
        <taxon>50 kb inversion clade</taxon>
        <taxon>NPAAA clade</taxon>
        <taxon>Hologalegina</taxon>
        <taxon>IRL clade</taxon>
        <taxon>Trifolieae</taxon>
        <taxon>Medicago</taxon>
    </lineage>
</organism>
<reference evidence="3" key="3">
    <citation type="submission" date="2015-04" db="UniProtKB">
        <authorList>
            <consortium name="EnsemblPlants"/>
        </authorList>
    </citation>
    <scope>IDENTIFICATION</scope>
    <source>
        <strain evidence="3">cv. Jemalong A17</strain>
    </source>
</reference>
<sequence>MWPSIPLPPLCRPSSPSLKASSSSPLQRLSFSHVSVTLLRTTTRKTLNVEIDQLEIQFNQSSCNFFITTTQKHQFVESNDTQRRRLEEESNDVYASGFNKDDGGWSQRGGGGGGPIMHT</sequence>
<evidence type="ECO:0000313" key="3">
    <source>
        <dbReference type="EnsemblPlants" id="AES94635"/>
    </source>
</evidence>
<keyword evidence="4" id="KW-1185">Reference proteome</keyword>
<evidence type="ECO:0000313" key="2">
    <source>
        <dbReference type="EMBL" id="AES94635.1"/>
    </source>
</evidence>
<proteinExistence type="predicted"/>
<accession>G7K598</accession>
<feature type="region of interest" description="Disordered" evidence="1">
    <location>
        <begin position="78"/>
        <end position="119"/>
    </location>
</feature>
<dbReference type="HOGENOM" id="CLU_2064983_0_0_1"/>
<feature type="compositionally biased region" description="Gly residues" evidence="1">
    <location>
        <begin position="106"/>
        <end position="119"/>
    </location>
</feature>
<dbReference type="EnsemblPlants" id="AES94635">
    <property type="protein sequence ID" value="AES94635"/>
    <property type="gene ID" value="MTR_5g016620"/>
</dbReference>
<reference evidence="2 4" key="2">
    <citation type="journal article" date="2014" name="BMC Genomics">
        <title>An improved genome release (version Mt4.0) for the model legume Medicago truncatula.</title>
        <authorList>
            <person name="Tang H."/>
            <person name="Krishnakumar V."/>
            <person name="Bidwell S."/>
            <person name="Rosen B."/>
            <person name="Chan A."/>
            <person name="Zhou S."/>
            <person name="Gentzbittel L."/>
            <person name="Childs K.L."/>
            <person name="Yandell M."/>
            <person name="Gundlach H."/>
            <person name="Mayer K.F."/>
            <person name="Schwartz D.C."/>
            <person name="Town C.D."/>
        </authorList>
    </citation>
    <scope>GENOME REANNOTATION</scope>
    <source>
        <strain evidence="3 4">cv. Jemalong A17</strain>
    </source>
</reference>
<evidence type="ECO:0000256" key="1">
    <source>
        <dbReference type="SAM" id="MobiDB-lite"/>
    </source>
</evidence>
<dbReference type="PaxDb" id="3880-AES94635"/>
<name>G7K598_MEDTR</name>
<protein>
    <submittedName>
        <fullName evidence="2 3">Uncharacterized protein</fullName>
    </submittedName>
</protein>
<dbReference type="Proteomes" id="UP000002051">
    <property type="component" value="Chromosome 5"/>
</dbReference>
<gene>
    <name evidence="2" type="ordered locus">MTR_5g016620</name>
</gene>
<dbReference type="EMBL" id="CM001221">
    <property type="protein sequence ID" value="AES94635.1"/>
    <property type="molecule type" value="Genomic_DNA"/>
</dbReference>